<dbReference type="Proteomes" id="UP000515125">
    <property type="component" value="Unplaced"/>
</dbReference>
<dbReference type="RefSeq" id="XP_026190694.1">
    <property type="nucleotide sequence ID" value="XM_026334909.1"/>
</dbReference>
<dbReference type="OrthoDB" id="348304at2759"/>
<proteinExistence type="predicted"/>
<name>A0A6P6RT19_9EIME</name>
<organism evidence="2 3">
    <name type="scientific">Cyclospora cayetanensis</name>
    <dbReference type="NCBI Taxonomy" id="88456"/>
    <lineage>
        <taxon>Eukaryota</taxon>
        <taxon>Sar</taxon>
        <taxon>Alveolata</taxon>
        <taxon>Apicomplexa</taxon>
        <taxon>Conoidasida</taxon>
        <taxon>Coccidia</taxon>
        <taxon>Eucoccidiorida</taxon>
        <taxon>Eimeriorina</taxon>
        <taxon>Eimeriidae</taxon>
        <taxon>Cyclospora</taxon>
    </lineage>
</organism>
<accession>A0A6P6RT19</accession>
<sequence>MDSVDMEAWEASQRRVVRTRWLPTPSGRFLEGRKLAASLALHLHQAAPVASAASLAAMCAAVAERQSLRGSFGQETINAVAHRLLLLEASSLIPWLPVYVHLLHHPFALQGQLAEHLAVVATHLLHQPQQEQKQEQESQHQEQEKRKMQQAHAMDRLVQQTLHDADSRLLGRLHHPSLLPTRLLLQICGGLLAAVQAYEMPLSLARLFFDRIAESMKSAAAFRSDSNSSSMPLLPLRDVAFFFSALKQSGLVEEKVTHLLLLQVQQDLIQLEKTCLAEAPAPKAAEATETGGLATTIEAEAAEDVDPSPPPATGSATATAAPAAAEAEQLLTAAEGSVADMCVILDAAAFNCRTPAAAAAAAAGAVPASAATGDFAELFDIGWRLMLFNAMAAEGSPMILSTEDYQDALREFLSSNADLDPEALGSLSL</sequence>
<evidence type="ECO:0000313" key="2">
    <source>
        <dbReference type="Proteomes" id="UP000515125"/>
    </source>
</evidence>
<gene>
    <name evidence="3" type="primary">LOC34620550</name>
</gene>
<dbReference type="GeneID" id="34620550"/>
<dbReference type="AlphaFoldDB" id="A0A6P6RT19"/>
<reference evidence="3" key="1">
    <citation type="submission" date="2025-08" db="UniProtKB">
        <authorList>
            <consortium name="RefSeq"/>
        </authorList>
    </citation>
    <scope>IDENTIFICATION</scope>
</reference>
<evidence type="ECO:0000313" key="3">
    <source>
        <dbReference type="RefSeq" id="XP_026190694.1"/>
    </source>
</evidence>
<feature type="region of interest" description="Disordered" evidence="1">
    <location>
        <begin position="128"/>
        <end position="152"/>
    </location>
</feature>
<protein>
    <submittedName>
        <fullName evidence="3">Uncharacterized protein LOC34620550</fullName>
    </submittedName>
</protein>
<feature type="compositionally biased region" description="Basic and acidic residues" evidence="1">
    <location>
        <begin position="132"/>
        <end position="147"/>
    </location>
</feature>
<evidence type="ECO:0000256" key="1">
    <source>
        <dbReference type="SAM" id="MobiDB-lite"/>
    </source>
</evidence>
<keyword evidence="2" id="KW-1185">Reference proteome</keyword>